<name>A0ABY5PH10_9ACTN</name>
<evidence type="ECO:0000313" key="3">
    <source>
        <dbReference type="Proteomes" id="UP001058860"/>
    </source>
</evidence>
<dbReference type="NCBIfam" id="TIGR01552">
    <property type="entry name" value="phd_fam"/>
    <property type="match status" value="1"/>
</dbReference>
<protein>
    <submittedName>
        <fullName evidence="2">Type II toxin-antitoxin system prevent-host-death family antitoxin</fullName>
    </submittedName>
</protein>
<proteinExistence type="inferred from homology"/>
<reference evidence="3" key="1">
    <citation type="submission" date="2021-11" db="EMBL/GenBank/DDBJ databases">
        <title>Cultivation dependent microbiological survey of springs from the worlds oldest radium mine currently devoted to the extraction of radon-saturated water.</title>
        <authorList>
            <person name="Kapinusova G."/>
            <person name="Smrhova T."/>
            <person name="Strejcek M."/>
            <person name="Suman J."/>
            <person name="Jani K."/>
            <person name="Pajer P."/>
            <person name="Uhlik O."/>
        </authorList>
    </citation>
    <scope>NUCLEOTIDE SEQUENCE [LARGE SCALE GENOMIC DNA]</scope>
    <source>
        <strain evidence="3">J379</strain>
    </source>
</reference>
<organism evidence="2 3">
    <name type="scientific">Svornostia abyssi</name>
    <dbReference type="NCBI Taxonomy" id="2898438"/>
    <lineage>
        <taxon>Bacteria</taxon>
        <taxon>Bacillati</taxon>
        <taxon>Actinomycetota</taxon>
        <taxon>Thermoleophilia</taxon>
        <taxon>Solirubrobacterales</taxon>
        <taxon>Baekduiaceae</taxon>
        <taxon>Svornostia</taxon>
    </lineage>
</organism>
<accession>A0ABY5PH10</accession>
<sequence>MTTIPQKTLRNQVGEILRRAEEGERFTVTVAGRPAAELGPIRSRHWVSGLDLQRVWATPAPLTLADDLERIDATLTDPFAR</sequence>
<keyword evidence="3" id="KW-1185">Reference proteome</keyword>
<dbReference type="EMBL" id="CP088295">
    <property type="protein sequence ID" value="UUY03872.1"/>
    <property type="molecule type" value="Genomic_DNA"/>
</dbReference>
<comment type="similarity">
    <text evidence="1">Belongs to the phD/YefM antitoxin family.</text>
</comment>
<dbReference type="Gene3D" id="3.40.1620.10">
    <property type="entry name" value="YefM-like domain"/>
    <property type="match status" value="1"/>
</dbReference>
<evidence type="ECO:0000256" key="1">
    <source>
        <dbReference type="ARBA" id="ARBA00009981"/>
    </source>
</evidence>
<dbReference type="Proteomes" id="UP001058860">
    <property type="component" value="Chromosome"/>
</dbReference>
<dbReference type="SUPFAM" id="SSF143120">
    <property type="entry name" value="YefM-like"/>
    <property type="match status" value="1"/>
</dbReference>
<evidence type="ECO:0000313" key="2">
    <source>
        <dbReference type="EMBL" id="UUY03872.1"/>
    </source>
</evidence>
<dbReference type="RefSeq" id="WP_353864371.1">
    <property type="nucleotide sequence ID" value="NZ_CP088295.1"/>
</dbReference>
<gene>
    <name evidence="2" type="ORF">LRS13_24995</name>
</gene>
<dbReference type="InterPro" id="IPR036165">
    <property type="entry name" value="YefM-like_sf"/>
</dbReference>